<proteinExistence type="predicted"/>
<comment type="caution">
    <text evidence="1">The sequence shown here is derived from an EMBL/GenBank/DDBJ whole genome shotgun (WGS) entry which is preliminary data.</text>
</comment>
<dbReference type="EMBL" id="VFPJ01000001">
    <property type="protein sequence ID" value="TQM40645.1"/>
    <property type="molecule type" value="Genomic_DNA"/>
</dbReference>
<dbReference type="AlphaFoldDB" id="A0A543G3L1"/>
<evidence type="ECO:0000313" key="1">
    <source>
        <dbReference type="EMBL" id="TQM40645.1"/>
    </source>
</evidence>
<evidence type="ECO:0000313" key="2">
    <source>
        <dbReference type="Proteomes" id="UP000320773"/>
    </source>
</evidence>
<reference evidence="1 2" key="1">
    <citation type="submission" date="2019-06" db="EMBL/GenBank/DDBJ databases">
        <title>Genomic Encyclopedia of Archaeal and Bacterial Type Strains, Phase II (KMG-II): from individual species to whole genera.</title>
        <authorList>
            <person name="Goeker M."/>
        </authorList>
    </citation>
    <scope>NUCLEOTIDE SEQUENCE [LARGE SCALE GENOMIC DNA]</scope>
    <source>
        <strain evidence="1 2">DSM 24789</strain>
    </source>
</reference>
<name>A0A543G3L1_9FLAO</name>
<dbReference type="RefSeq" id="WP_089081428.1">
    <property type="nucleotide sequence ID" value="NZ_VFPJ01000001.1"/>
</dbReference>
<organism evidence="1 2">
    <name type="scientific">Flavobacterium branchiophilum</name>
    <dbReference type="NCBI Taxonomy" id="55197"/>
    <lineage>
        <taxon>Bacteria</taxon>
        <taxon>Pseudomonadati</taxon>
        <taxon>Bacteroidota</taxon>
        <taxon>Flavobacteriia</taxon>
        <taxon>Flavobacteriales</taxon>
        <taxon>Flavobacteriaceae</taxon>
        <taxon>Flavobacterium</taxon>
    </lineage>
</organism>
<accession>A0A543G3L1</accession>
<gene>
    <name evidence="1" type="ORF">BC670_1547</name>
</gene>
<protein>
    <submittedName>
        <fullName evidence="1">Uncharacterized protein</fullName>
    </submittedName>
</protein>
<dbReference type="Proteomes" id="UP000320773">
    <property type="component" value="Unassembled WGS sequence"/>
</dbReference>
<sequence>MLQLVEKINYLKELLSNPSDSYSDSFNTEIGFYFNEFEDIEANERFHFLEKFKTKEEIENWLDNLKSNIVLKFREDEEDLFDFIHFFTL</sequence>